<organism evidence="1 2">
    <name type="scientific">Pelobates cultripes</name>
    <name type="common">Western spadefoot toad</name>
    <dbReference type="NCBI Taxonomy" id="61616"/>
    <lineage>
        <taxon>Eukaryota</taxon>
        <taxon>Metazoa</taxon>
        <taxon>Chordata</taxon>
        <taxon>Craniata</taxon>
        <taxon>Vertebrata</taxon>
        <taxon>Euteleostomi</taxon>
        <taxon>Amphibia</taxon>
        <taxon>Batrachia</taxon>
        <taxon>Anura</taxon>
        <taxon>Pelobatoidea</taxon>
        <taxon>Pelobatidae</taxon>
        <taxon>Pelobates</taxon>
    </lineage>
</organism>
<dbReference type="PANTHER" id="PTHR14819">
    <property type="entry name" value="GTP-BINDING"/>
    <property type="match status" value="1"/>
</dbReference>
<protein>
    <recommendedName>
        <fullName evidence="3">Interferon-induced very large GTPase 1</fullName>
    </recommendedName>
</protein>
<gene>
    <name evidence="1" type="ORF">PECUL_23A054878</name>
</gene>
<evidence type="ECO:0000313" key="2">
    <source>
        <dbReference type="Proteomes" id="UP001295444"/>
    </source>
</evidence>
<keyword evidence="2" id="KW-1185">Reference proteome</keyword>
<sequence length="379" mass="44150">MHDNYIQENDTNTCLDRLKPQYLAMFLSIYQEKDESKARAKDFCDLCLKPALTEYIYKHLGQEIVDDVLSSSGNIIFKSRSFFQATVLESLSGTEEFSNYIKYINSYERFLQSWIFTHISDKYNKSSQLETLQENILFEIVKKIKNVLREEKCLNCSSITNLLEYICKELKKELVISQSEMYMIAFGNNADVEQFSGDIQTFLSETETEILSEVKYLDVESILSKVTLKPQDELLKKVMGCGEQCPFCKVPCEAGGVEHSHHFASIHRPQGLGKYRNVYTNILNKNICSTNVVSNGRFRNADTKEEWHPYKEYRTLYPDWSIQPDPSIESSDYWKYVFVKFNEQFAAEYNAEPAELPWEWTQINKEQAIQSLKDAFNVK</sequence>
<evidence type="ECO:0000313" key="1">
    <source>
        <dbReference type="EMBL" id="CAH2307932.1"/>
    </source>
</evidence>
<dbReference type="EMBL" id="OW240918">
    <property type="protein sequence ID" value="CAH2307932.1"/>
    <property type="molecule type" value="Genomic_DNA"/>
</dbReference>
<accession>A0AAD1STG3</accession>
<dbReference type="PANTHER" id="PTHR14819:SF9">
    <property type="entry name" value="UP-REGULATOR OF CELL PROLIFERATION-LIKE"/>
    <property type="match status" value="1"/>
</dbReference>
<evidence type="ECO:0008006" key="3">
    <source>
        <dbReference type="Google" id="ProtNLM"/>
    </source>
</evidence>
<name>A0AAD1STG3_PELCU</name>
<proteinExistence type="predicted"/>
<reference evidence="1" key="1">
    <citation type="submission" date="2022-03" db="EMBL/GenBank/DDBJ databases">
        <authorList>
            <person name="Alioto T."/>
            <person name="Alioto T."/>
            <person name="Gomez Garrido J."/>
        </authorList>
    </citation>
    <scope>NUCLEOTIDE SEQUENCE</scope>
</reference>
<dbReference type="Proteomes" id="UP001295444">
    <property type="component" value="Chromosome 07"/>
</dbReference>
<dbReference type="AlphaFoldDB" id="A0AAD1STG3"/>
<dbReference type="InterPro" id="IPR052986">
    <property type="entry name" value="VLIG_GTPase"/>
</dbReference>